<comment type="caution">
    <text evidence="7">The sequence shown here is derived from an EMBL/GenBank/DDBJ whole genome shotgun (WGS) entry which is preliminary data.</text>
</comment>
<feature type="binding site" evidence="4">
    <location>
        <begin position="24"/>
        <end position="31"/>
    </location>
    <ligand>
        <name>GTP</name>
        <dbReference type="ChEBI" id="CHEBI:37565"/>
    </ligand>
</feature>
<sequence length="180" mass="20043">MGIVFSNLWNRLFSKTPVKIIIVGLDNAGKTTILYRLLMNQVVTTTPTIGSNVEQVEYKNIKFLMWDIAGQETLRSSWKTYYVDSKAVIMVIDSTDAARLNIAKEELHHMMESDQLQNASLLVFANKQDVKSSLSAAKISEALSLSSLKDRQWHIQACSALSGDGLHEGLDWLVLQIAGS</sequence>
<dbReference type="PANTHER" id="PTHR11711">
    <property type="entry name" value="ADP RIBOSYLATION FACTOR-RELATED"/>
    <property type="match status" value="1"/>
</dbReference>
<dbReference type="Gene3D" id="3.40.50.300">
    <property type="entry name" value="P-loop containing nucleotide triphosphate hydrolases"/>
    <property type="match status" value="1"/>
</dbReference>
<dbReference type="GO" id="GO:0003924">
    <property type="term" value="F:GTPase activity"/>
    <property type="evidence" value="ECO:0007669"/>
    <property type="project" value="InterPro"/>
</dbReference>
<dbReference type="Pfam" id="PF00025">
    <property type="entry name" value="Arf"/>
    <property type="match status" value="1"/>
</dbReference>
<dbReference type="GO" id="GO:0005525">
    <property type="term" value="F:GTP binding"/>
    <property type="evidence" value="ECO:0007669"/>
    <property type="project" value="UniProtKB-KW"/>
</dbReference>
<proteinExistence type="inferred from homology"/>
<dbReference type="EMBL" id="CBTN010000027">
    <property type="protein sequence ID" value="CDH55143.1"/>
    <property type="molecule type" value="Genomic_DNA"/>
</dbReference>
<evidence type="ECO:0000256" key="5">
    <source>
        <dbReference type="PIRSR" id="PIRSR606689-2"/>
    </source>
</evidence>
<feature type="binding site" evidence="5">
    <location>
        <position position="31"/>
    </location>
    <ligand>
        <name>Mg(2+)</name>
        <dbReference type="ChEBI" id="CHEBI:18420"/>
    </ligand>
</feature>
<dbReference type="Proteomes" id="UP000027586">
    <property type="component" value="Unassembled WGS sequence"/>
</dbReference>
<dbReference type="SMART" id="SM00178">
    <property type="entry name" value="SAR"/>
    <property type="match status" value="1"/>
</dbReference>
<keyword evidence="5" id="KW-0460">Magnesium</keyword>
<protein>
    <submittedName>
        <fullName evidence="7">Adp-ribosylation factor-like protein 5a</fullName>
    </submittedName>
</protein>
<dbReference type="SMART" id="SM00175">
    <property type="entry name" value="RAB"/>
    <property type="match status" value="1"/>
</dbReference>
<dbReference type="InterPro" id="IPR005225">
    <property type="entry name" value="Small_GTP-bd"/>
</dbReference>
<keyword evidence="2 4" id="KW-0547">Nucleotide-binding</keyword>
<dbReference type="PRINTS" id="PR00328">
    <property type="entry name" value="SAR1GTPBP"/>
</dbReference>
<evidence type="ECO:0000313" key="7">
    <source>
        <dbReference type="EMBL" id="CDH55143.1"/>
    </source>
</evidence>
<organism evidence="7 8">
    <name type="scientific">Lichtheimia corymbifera JMRC:FSU:9682</name>
    <dbReference type="NCBI Taxonomy" id="1263082"/>
    <lineage>
        <taxon>Eukaryota</taxon>
        <taxon>Fungi</taxon>
        <taxon>Fungi incertae sedis</taxon>
        <taxon>Mucoromycota</taxon>
        <taxon>Mucoromycotina</taxon>
        <taxon>Mucoromycetes</taxon>
        <taxon>Mucorales</taxon>
        <taxon>Lichtheimiaceae</taxon>
        <taxon>Lichtheimia</taxon>
    </lineage>
</organism>
<evidence type="ECO:0000256" key="4">
    <source>
        <dbReference type="PIRSR" id="PIRSR606689-1"/>
    </source>
</evidence>
<comment type="similarity">
    <text evidence="1 6">Belongs to the small GTPase superfamily. Arf family.</text>
</comment>
<feature type="binding site" evidence="4">
    <location>
        <position position="70"/>
    </location>
    <ligand>
        <name>GTP</name>
        <dbReference type="ChEBI" id="CHEBI:37565"/>
    </ligand>
</feature>
<dbReference type="SMART" id="SM00177">
    <property type="entry name" value="ARF"/>
    <property type="match status" value="1"/>
</dbReference>
<reference evidence="7" key="1">
    <citation type="submission" date="2013-08" db="EMBL/GenBank/DDBJ databases">
        <title>Gene expansion shapes genome architecture in the human pathogen Lichtheimia corymbifera: an evolutionary genomics analysis in the ancient terrestrial Mucorales (Mucoromycotina).</title>
        <authorList>
            <person name="Schwartze V.U."/>
            <person name="Winter S."/>
            <person name="Shelest E."/>
            <person name="Marcet-Houben M."/>
            <person name="Horn F."/>
            <person name="Wehner S."/>
            <person name="Hoffmann K."/>
            <person name="Riege K."/>
            <person name="Sammeth M."/>
            <person name="Nowrousian M."/>
            <person name="Valiante V."/>
            <person name="Linde J."/>
            <person name="Jacobsen I.D."/>
            <person name="Marz M."/>
            <person name="Brakhage A.A."/>
            <person name="Gabaldon T."/>
            <person name="Bocker S."/>
            <person name="Voigt K."/>
        </authorList>
    </citation>
    <scope>NUCLEOTIDE SEQUENCE [LARGE SCALE GENOMIC DNA]</scope>
    <source>
        <strain evidence="7">FSU 9682</strain>
    </source>
</reference>
<evidence type="ECO:0000256" key="3">
    <source>
        <dbReference type="ARBA" id="ARBA00023134"/>
    </source>
</evidence>
<name>A0A068RYC2_9FUNG</name>
<evidence type="ECO:0000256" key="6">
    <source>
        <dbReference type="RuleBase" id="RU003925"/>
    </source>
</evidence>
<dbReference type="InterPro" id="IPR024156">
    <property type="entry name" value="Small_GTPase_ARF"/>
</dbReference>
<feature type="binding site" evidence="5">
    <location>
        <position position="48"/>
    </location>
    <ligand>
        <name>Mg(2+)</name>
        <dbReference type="ChEBI" id="CHEBI:18420"/>
    </ligand>
</feature>
<feature type="binding site" evidence="4">
    <location>
        <begin position="126"/>
        <end position="129"/>
    </location>
    <ligand>
        <name>GTP</name>
        <dbReference type="ChEBI" id="CHEBI:37565"/>
    </ligand>
</feature>
<dbReference type="SUPFAM" id="SSF52540">
    <property type="entry name" value="P-loop containing nucleoside triphosphate hydrolases"/>
    <property type="match status" value="1"/>
</dbReference>
<evidence type="ECO:0000256" key="1">
    <source>
        <dbReference type="ARBA" id="ARBA00010290"/>
    </source>
</evidence>
<dbReference type="FunFam" id="3.40.50.300:FF:001166">
    <property type="entry name" value="ADP-ribosylation factor D"/>
    <property type="match status" value="1"/>
</dbReference>
<dbReference type="OrthoDB" id="2011769at2759"/>
<dbReference type="PROSITE" id="PS51419">
    <property type="entry name" value="RAB"/>
    <property type="match status" value="1"/>
</dbReference>
<dbReference type="NCBIfam" id="TIGR00231">
    <property type="entry name" value="small_GTP"/>
    <property type="match status" value="1"/>
</dbReference>
<dbReference type="VEuPathDB" id="FungiDB:LCOR_06317.1"/>
<keyword evidence="3 4" id="KW-0342">GTP-binding</keyword>
<accession>A0A068RYC2</accession>
<dbReference type="GO" id="GO:0046872">
    <property type="term" value="F:metal ion binding"/>
    <property type="evidence" value="ECO:0007669"/>
    <property type="project" value="UniProtKB-KW"/>
</dbReference>
<keyword evidence="5" id="KW-0479">Metal-binding</keyword>
<dbReference type="AlphaFoldDB" id="A0A068RYC2"/>
<evidence type="ECO:0000313" key="8">
    <source>
        <dbReference type="Proteomes" id="UP000027586"/>
    </source>
</evidence>
<dbReference type="InterPro" id="IPR027417">
    <property type="entry name" value="P-loop_NTPase"/>
</dbReference>
<keyword evidence="8" id="KW-1185">Reference proteome</keyword>
<dbReference type="STRING" id="1263082.A0A068RYC2"/>
<gene>
    <name evidence="7" type="ORF">LCOR_06317.1</name>
</gene>
<dbReference type="PROSITE" id="PS51417">
    <property type="entry name" value="ARF"/>
    <property type="match status" value="1"/>
</dbReference>
<evidence type="ECO:0000256" key="2">
    <source>
        <dbReference type="ARBA" id="ARBA00022741"/>
    </source>
</evidence>
<dbReference type="InterPro" id="IPR006689">
    <property type="entry name" value="Small_GTPase_ARF/SAR"/>
</dbReference>